<evidence type="ECO:0000313" key="3">
    <source>
        <dbReference type="Proteomes" id="UP000673552"/>
    </source>
</evidence>
<dbReference type="AlphaFoldDB" id="A0A836H9A3"/>
<gene>
    <name evidence="2" type="ORF">LSCM1_06358</name>
</gene>
<feature type="coiled-coil region" evidence="1">
    <location>
        <begin position="546"/>
        <end position="664"/>
    </location>
</feature>
<reference evidence="3" key="1">
    <citation type="journal article" date="2021" name="Microbiol. Resour. Announc.">
        <title>LGAAP: Leishmaniinae Genome Assembly and Annotation Pipeline.</title>
        <authorList>
            <person name="Almutairi H."/>
            <person name="Urbaniak M.D."/>
            <person name="Bates M.D."/>
            <person name="Jariyapan N."/>
            <person name="Kwakye-Nuako G."/>
            <person name="Thomaz-Soccol V."/>
            <person name="Al-Salem W.S."/>
            <person name="Dillon R.J."/>
            <person name="Bates P.A."/>
            <person name="Gatherer D."/>
        </authorList>
    </citation>
    <scope>NUCLEOTIDE SEQUENCE [LARGE SCALE GENOMIC DNA]</scope>
</reference>
<protein>
    <recommendedName>
        <fullName evidence="4">Wd40 repeat domain-containing protein</fullName>
    </recommendedName>
</protein>
<dbReference type="Proteomes" id="UP000673552">
    <property type="component" value="Unassembled WGS sequence"/>
</dbReference>
<name>A0A836H9A3_9TRYP</name>
<keyword evidence="1" id="KW-0175">Coiled coil</keyword>
<dbReference type="KEGG" id="lmat:92516301"/>
<comment type="caution">
    <text evidence="2">The sequence shown here is derived from an EMBL/GenBank/DDBJ whole genome shotgun (WGS) entry which is preliminary data.</text>
</comment>
<organism evidence="2 3">
    <name type="scientific">Leishmania martiniquensis</name>
    <dbReference type="NCBI Taxonomy" id="1580590"/>
    <lineage>
        <taxon>Eukaryota</taxon>
        <taxon>Discoba</taxon>
        <taxon>Euglenozoa</taxon>
        <taxon>Kinetoplastea</taxon>
        <taxon>Metakinetoplastina</taxon>
        <taxon>Trypanosomatida</taxon>
        <taxon>Trypanosomatidae</taxon>
        <taxon>Leishmaniinae</taxon>
        <taxon>Leishmania</taxon>
    </lineage>
</organism>
<evidence type="ECO:0000256" key="1">
    <source>
        <dbReference type="SAM" id="Coils"/>
    </source>
</evidence>
<dbReference type="RefSeq" id="XP_067179103.1">
    <property type="nucleotide sequence ID" value="XM_067323789.1"/>
</dbReference>
<dbReference type="GeneID" id="92516301"/>
<accession>A0A836H9A3</accession>
<evidence type="ECO:0008006" key="4">
    <source>
        <dbReference type="Google" id="ProtNLM"/>
    </source>
</evidence>
<sequence length="798" mass="86811">MHLGSLQCTQKGRVRLPLGNRGGAVYTDDFGGVWVTADDARKVLYYAPHTLATSIEQQQQMSLPVSSNSASCVPLSSSCMPYTVAFHCDAGDAPQADRVHSLLFFSRHACDSGSPKCDLCIVTAHGTLAFVRVPVSDHEEPPPATVAQPHQEVRLGMRVCAATVTCGATGHFVLCCQDGAFTEVIRVTVISPAEQLGSAGSAAAEGDYEVDATGLFRVEGRIEVVLHDPVQDVLVTVSGAGYVDVWDMPSAEDVTMMYGSLSWDCDRYGSPTCALLCHGRLWVGLTSGQLLVFPFSDRARAAPSPSSQGVQLLRSHTSRVTGLLRMSLGTDVWSCAIDSAKVNVWDAASAAFRGSFVFPDVGLLAWEAGAAHLRTALWGIDGVTGEPSLMQVTQALPDPNGAQVLTREETRAQHRAGALLHAYQVCWRSMLRMLRQLLFGDAEDTDADAGKVMLAALELVGQDAHDGGDNSDVLRAIRAIHEPLRRLRDAHRRDDPESGIETMDLPSLMESCATWHEAQSRALIEVDALLRTLNASTSETSRLTSLEDVGEEIVMLRARVDELESELARIGDRCDHDAVPRGGEESSVDVVDKDFQSAQDALSSELERNRELEAQLSEAQSELRSLASQHAHTQQLLEASNEHVEQLKRSLQAAKRAAEVKLSDVSSFFEMESMLHESQGVIADLSAKVETLLKEADVTTASLHAFQERQEAAKKVLQRVLCTQNDLADDVCSLVDEVSVAIAEFKKRQHAALAEHASAFVGVVEGEMCRLEMSIEERLHEQQRWLRSLSLGWKGIEA</sequence>
<dbReference type="InterPro" id="IPR036322">
    <property type="entry name" value="WD40_repeat_dom_sf"/>
</dbReference>
<evidence type="ECO:0000313" key="2">
    <source>
        <dbReference type="EMBL" id="KAG5479940.1"/>
    </source>
</evidence>
<dbReference type="SUPFAM" id="SSF50978">
    <property type="entry name" value="WD40 repeat-like"/>
    <property type="match status" value="1"/>
</dbReference>
<keyword evidence="3" id="KW-1185">Reference proteome</keyword>
<reference evidence="3" key="2">
    <citation type="journal article" date="2021" name="Sci. Data">
        <title>Chromosome-scale genome sequencing, assembly and annotation of six genomes from subfamily Leishmaniinae.</title>
        <authorList>
            <person name="Almutairi H."/>
            <person name="Urbaniak M.D."/>
            <person name="Bates M.D."/>
            <person name="Jariyapan N."/>
            <person name="Kwakye-Nuako G."/>
            <person name="Thomaz Soccol V."/>
            <person name="Al-Salem W.S."/>
            <person name="Dillon R.J."/>
            <person name="Bates P.A."/>
            <person name="Gatherer D."/>
        </authorList>
    </citation>
    <scope>NUCLEOTIDE SEQUENCE [LARGE SCALE GENOMIC DNA]</scope>
</reference>
<proteinExistence type="predicted"/>
<dbReference type="OrthoDB" id="272767at2759"/>
<dbReference type="EMBL" id="JAFEUZ010000020">
    <property type="protein sequence ID" value="KAG5479940.1"/>
    <property type="molecule type" value="Genomic_DNA"/>
</dbReference>